<dbReference type="Gene3D" id="3.40.50.10950">
    <property type="match status" value="1"/>
</dbReference>
<dbReference type="Gene3D" id="3.40.50.10750">
    <property type="entry name" value="Isocitrate/Isopropylmalate dehydrogenase-like"/>
    <property type="match status" value="1"/>
</dbReference>
<dbReference type="EMBL" id="HBFA01009407">
    <property type="protein sequence ID" value="CAD8657507.1"/>
    <property type="molecule type" value="Transcribed_RNA"/>
</dbReference>
<dbReference type="SUPFAM" id="SSF51735">
    <property type="entry name" value="NAD(P)-binding Rossmann-fold domains"/>
    <property type="match status" value="1"/>
</dbReference>
<evidence type="ECO:0000256" key="3">
    <source>
        <dbReference type="SAM" id="MobiDB-lite"/>
    </source>
</evidence>
<evidence type="ECO:0000256" key="1">
    <source>
        <dbReference type="ARBA" id="ARBA00022679"/>
    </source>
</evidence>
<dbReference type="Gene3D" id="3.40.50.720">
    <property type="entry name" value="NAD(P)-binding Rossmann-like Domain"/>
    <property type="match status" value="1"/>
</dbReference>
<feature type="region of interest" description="Disordered" evidence="3">
    <location>
        <begin position="438"/>
        <end position="459"/>
    </location>
</feature>
<dbReference type="InterPro" id="IPR036291">
    <property type="entry name" value="NAD(P)-bd_dom_sf"/>
</dbReference>
<sequence>MKVATVEAIAKLARRASTCDSVSAAYGGATSATDFGPLYLIPKPFDPRLLSEIAPAVAQAAATSGVASRPIADMARYKQQLTSFVYRTNLFMGQMFEKTKESVQRVVLAEGEDARVLQAVRVAVDEGICAPILIGRREKIELLNRQLGLKLPLRFHDSIDEEDQDGAQSFVEVMDIRNDPRYKRYHKEYFSIMARKGISPDTAKYHINTNPTVLAAVMVRLGDADAMLSGTIPRYSYHREMQRVASIVGMQPGVKFPAGMGLLVMPNRGAHFFADTQVTQEPDAEQLASITLMASEAVRRFGLTPRAALLSHSNFGSGPSPKQETIARAARLVRELAPDLEVDGEMQALTALNKAVRDSRMPDSALVGNANLFVMPNLDAASISYQLVKGLSNGMEVGPITLGLSRSAHLVHSAISTRGLVNMLAVAAVEAQHLQAAGGTPRQDDPCTTASSASLDDPGAPLFSTAGSWDDSVVSALNN</sequence>
<dbReference type="AlphaFoldDB" id="A0A7S0N2N6"/>
<dbReference type="Pfam" id="PF01515">
    <property type="entry name" value="PTA_PTB"/>
    <property type="match status" value="1"/>
</dbReference>
<proteinExistence type="predicted"/>
<dbReference type="InterPro" id="IPR042113">
    <property type="entry name" value="P_AcTrfase_dom1"/>
</dbReference>
<dbReference type="GO" id="GO:0016746">
    <property type="term" value="F:acyltransferase activity"/>
    <property type="evidence" value="ECO:0007669"/>
    <property type="project" value="UniProtKB-KW"/>
</dbReference>
<reference evidence="5" key="1">
    <citation type="submission" date="2021-01" db="EMBL/GenBank/DDBJ databases">
        <authorList>
            <person name="Corre E."/>
            <person name="Pelletier E."/>
            <person name="Niang G."/>
            <person name="Scheremetjew M."/>
            <person name="Finn R."/>
            <person name="Kale V."/>
            <person name="Holt S."/>
            <person name="Cochrane G."/>
            <person name="Meng A."/>
            <person name="Brown T."/>
            <person name="Cohen L."/>
        </authorList>
    </citation>
    <scope>NUCLEOTIDE SEQUENCE</scope>
    <source>
        <strain evidence="5">CCMP722</strain>
    </source>
</reference>
<evidence type="ECO:0000259" key="4">
    <source>
        <dbReference type="Pfam" id="PF01515"/>
    </source>
</evidence>
<dbReference type="InterPro" id="IPR050500">
    <property type="entry name" value="Phos_Acetyltrans/Butyryltrans"/>
</dbReference>
<keyword evidence="2" id="KW-0012">Acyltransferase</keyword>
<gene>
    <name evidence="5" type="ORF">POBO1169_LOCUS4957</name>
</gene>
<keyword evidence="1" id="KW-0808">Transferase</keyword>
<accession>A0A7S0N2N6</accession>
<evidence type="ECO:0000313" key="5">
    <source>
        <dbReference type="EMBL" id="CAD8657507.1"/>
    </source>
</evidence>
<dbReference type="InterPro" id="IPR002505">
    <property type="entry name" value="PTA_PTB"/>
</dbReference>
<name>A0A7S0N2N6_9CHLO</name>
<dbReference type="PANTHER" id="PTHR43356:SF3">
    <property type="entry name" value="PHOSPHATE ACETYLTRANSFERASE"/>
    <property type="match status" value="1"/>
</dbReference>
<feature type="domain" description="Phosphate acetyl/butaryl transferase" evidence="4">
    <location>
        <begin position="91"/>
        <end position="428"/>
    </location>
</feature>
<dbReference type="PANTHER" id="PTHR43356">
    <property type="entry name" value="PHOSPHATE ACETYLTRANSFERASE"/>
    <property type="match status" value="1"/>
</dbReference>
<evidence type="ECO:0000256" key="2">
    <source>
        <dbReference type="ARBA" id="ARBA00023315"/>
    </source>
</evidence>
<dbReference type="InterPro" id="IPR042112">
    <property type="entry name" value="P_AcTrfase_dom2"/>
</dbReference>
<protein>
    <recommendedName>
        <fullName evidence="4">Phosphate acetyl/butaryl transferase domain-containing protein</fullName>
    </recommendedName>
</protein>
<dbReference type="SUPFAM" id="SSF53659">
    <property type="entry name" value="Isocitrate/Isopropylmalate dehydrogenase-like"/>
    <property type="match status" value="1"/>
</dbReference>
<organism evidence="5">
    <name type="scientific">Pyramimonas obovata</name>
    <dbReference type="NCBI Taxonomy" id="1411642"/>
    <lineage>
        <taxon>Eukaryota</taxon>
        <taxon>Viridiplantae</taxon>
        <taxon>Chlorophyta</taxon>
        <taxon>Pyramimonadophyceae</taxon>
        <taxon>Pyramimonadales</taxon>
        <taxon>Pyramimonadaceae</taxon>
        <taxon>Pyramimonas</taxon>
        <taxon>Pyramimonas incertae sedis</taxon>
    </lineage>
</organism>